<name>A0A0M0JC54_9EUKA</name>
<sequence length="166" mass="18409">MGALIDPNDPIIEAPHKVAIYGALITGWVSIPLLFHYPSASLFNHYLVTAAPPEIGDADTCLEVGMWAWAWMEPSTGALSFFLLCMQFAREQSIAIGGDSFHGRLAEWQGKRLAAAYPEYDYKIVHAYGAIRAHLDDTNDLLREQLEIEALLLKAEPEESPAVPER</sequence>
<protein>
    <submittedName>
        <fullName evidence="1">Uncharacterized protein</fullName>
    </submittedName>
</protein>
<dbReference type="Proteomes" id="UP000037460">
    <property type="component" value="Unassembled WGS sequence"/>
</dbReference>
<organism evidence="1 2">
    <name type="scientific">Chrysochromulina tobinii</name>
    <dbReference type="NCBI Taxonomy" id="1460289"/>
    <lineage>
        <taxon>Eukaryota</taxon>
        <taxon>Haptista</taxon>
        <taxon>Haptophyta</taxon>
        <taxon>Prymnesiophyceae</taxon>
        <taxon>Prymnesiales</taxon>
        <taxon>Chrysochromulinaceae</taxon>
        <taxon>Chrysochromulina</taxon>
    </lineage>
</organism>
<dbReference type="AlphaFoldDB" id="A0A0M0JC54"/>
<evidence type="ECO:0000313" key="1">
    <source>
        <dbReference type="EMBL" id="KOO24171.1"/>
    </source>
</evidence>
<evidence type="ECO:0000313" key="2">
    <source>
        <dbReference type="Proteomes" id="UP000037460"/>
    </source>
</evidence>
<accession>A0A0M0JC54</accession>
<keyword evidence="2" id="KW-1185">Reference proteome</keyword>
<comment type="caution">
    <text evidence="1">The sequence shown here is derived from an EMBL/GenBank/DDBJ whole genome shotgun (WGS) entry which is preliminary data.</text>
</comment>
<reference evidence="2" key="1">
    <citation type="journal article" date="2015" name="PLoS Genet.">
        <title>Genome Sequence and Transcriptome Analyses of Chrysochromulina tobin: Metabolic Tools for Enhanced Algal Fitness in the Prominent Order Prymnesiales (Haptophyceae).</title>
        <authorList>
            <person name="Hovde B.T."/>
            <person name="Deodato C.R."/>
            <person name="Hunsperger H.M."/>
            <person name="Ryken S.A."/>
            <person name="Yost W."/>
            <person name="Jha R.K."/>
            <person name="Patterson J."/>
            <person name="Monnat R.J. Jr."/>
            <person name="Barlow S.B."/>
            <person name="Starkenburg S.R."/>
            <person name="Cattolico R.A."/>
        </authorList>
    </citation>
    <scope>NUCLEOTIDE SEQUENCE</scope>
    <source>
        <strain evidence="2">CCMP291</strain>
    </source>
</reference>
<dbReference type="EMBL" id="JWZX01003118">
    <property type="protein sequence ID" value="KOO24171.1"/>
    <property type="molecule type" value="Genomic_DNA"/>
</dbReference>
<proteinExistence type="predicted"/>
<dbReference type="OrthoDB" id="186314at2759"/>
<gene>
    <name evidence="1" type="ORF">Ctob_000240</name>
</gene>